<dbReference type="Proteomes" id="UP001165363">
    <property type="component" value="Unassembled WGS sequence"/>
</dbReference>
<dbReference type="RefSeq" id="WP_249849102.1">
    <property type="nucleotide sequence ID" value="NZ_JAMGBD010000002.1"/>
</dbReference>
<evidence type="ECO:0000313" key="6">
    <source>
        <dbReference type="Proteomes" id="UP001165363"/>
    </source>
</evidence>
<evidence type="ECO:0000313" key="5">
    <source>
        <dbReference type="EMBL" id="MCL6684707.1"/>
    </source>
</evidence>
<dbReference type="Gene3D" id="2.40.170.20">
    <property type="entry name" value="TonB-dependent receptor, beta-barrel domain"/>
    <property type="match status" value="1"/>
</dbReference>
<reference evidence="5" key="1">
    <citation type="submission" date="2022-05" db="EMBL/GenBank/DDBJ databases">
        <authorList>
            <person name="Jo J.-H."/>
            <person name="Im W.-T."/>
        </authorList>
    </citation>
    <scope>NUCLEOTIDE SEQUENCE</scope>
    <source>
        <strain evidence="5">SE158</strain>
    </source>
</reference>
<feature type="region of interest" description="Disordered" evidence="4">
    <location>
        <begin position="661"/>
        <end position="695"/>
    </location>
</feature>
<organism evidence="5 6">
    <name type="scientific">Sphingomonas alba</name>
    <dbReference type="NCBI Taxonomy" id="2908208"/>
    <lineage>
        <taxon>Bacteria</taxon>
        <taxon>Pseudomonadati</taxon>
        <taxon>Pseudomonadota</taxon>
        <taxon>Alphaproteobacteria</taxon>
        <taxon>Sphingomonadales</taxon>
        <taxon>Sphingomonadaceae</taxon>
        <taxon>Sphingomonas</taxon>
    </lineage>
</organism>
<evidence type="ECO:0000256" key="2">
    <source>
        <dbReference type="ARBA" id="ARBA00023136"/>
    </source>
</evidence>
<dbReference type="InterPro" id="IPR036942">
    <property type="entry name" value="Beta-barrel_TonB_sf"/>
</dbReference>
<dbReference type="EMBL" id="JAMGBD010000002">
    <property type="protein sequence ID" value="MCL6684707.1"/>
    <property type="molecule type" value="Genomic_DNA"/>
</dbReference>
<keyword evidence="6" id="KW-1185">Reference proteome</keyword>
<protein>
    <recommendedName>
        <fullName evidence="7">TonB-dependent receptor</fullName>
    </recommendedName>
</protein>
<comment type="subcellular location">
    <subcellularLocation>
        <location evidence="1">Cell outer membrane</location>
    </subcellularLocation>
</comment>
<evidence type="ECO:0008006" key="7">
    <source>
        <dbReference type="Google" id="ProtNLM"/>
    </source>
</evidence>
<keyword evidence="2" id="KW-0472">Membrane</keyword>
<evidence type="ECO:0000256" key="4">
    <source>
        <dbReference type="SAM" id="MobiDB-lite"/>
    </source>
</evidence>
<name>A0ABT0RPX8_9SPHN</name>
<dbReference type="SUPFAM" id="SSF56935">
    <property type="entry name" value="Porins"/>
    <property type="match status" value="1"/>
</dbReference>
<gene>
    <name evidence="5" type="ORF">LZ536_12475</name>
</gene>
<keyword evidence="3" id="KW-0998">Cell outer membrane</keyword>
<comment type="caution">
    <text evidence="5">The sequence shown here is derived from an EMBL/GenBank/DDBJ whole genome shotgun (WGS) entry which is preliminary data.</text>
</comment>
<evidence type="ECO:0000256" key="3">
    <source>
        <dbReference type="ARBA" id="ARBA00023237"/>
    </source>
</evidence>
<proteinExistence type="predicted"/>
<sequence>MAAVLLLTGAFIPSRGIAADVADTQSGTDVEEITVVGDRMLAQIPPERELDQQGIESYGQSTVDELLGDVLSELGEDEQPLIMVNGERVDDISDIGGLPVEALKNVQILPRGSAVRVGGAPGQRVVNLNLQKQVRSATVLIAPKFATDGDWTAGRAEGTLTYVRGSTRANLTLKARDESDLLESDRDIIQPDPIHPYAIGGNVIGFPDTSGEIDPLLSAAAGEVVTVAPIPDVANPSLLDFVPNANDATVTDLGHFRTLRPDTRNYDLNGTFATRLAPWLTANIGLRFNHSTRRSLRGLPAALFTLAPTNASSPFSTTVALAEYGTDPLSTRSVHDGGDGSVSFNAHWGSWTGFLNGAHAQSKDVTKTERQGLTGTVPLPDTVDPFTDDVFDLVPVRTDRAESKTTTDKARLSLTGPLFTLPAGPAQATFEGQYIHNKQRSESEFNLVTQKRSFGRGETGLRAAIDLPITSSDGFGAAMGNLNLSGELSRVHYSDAGNVTNHELGISWEPRRLLRLEADLEQTSLPASVQLLGNPVIVTPEVRTFDPLTGDTVDVTQITGGNPDLNPEKTDVRRVSAIVRLVERLNLELNAEYTDTEEHNYVSYIPEASAAVMLAFPERFVRDLDGTLTTVDLRPVNFDSHREKRFRYGFSLNTKLGGGGPAAGISVPKAAEGADDEGSREESLSSKSAGRRNPATRLSLTATHSIVFKDEIVIRSGLPPVDLLEGGAIGLGGGRVRHQLDATASITSGGLGARVTASWRGKSTLNALDEGGPDRLVFSPVFNLGLRAFADLHRFLPHSDWARSMRLSINVVNATNDRQEVRDSTGDTPLRYQAGYRDPLGRTIEIELRKVF</sequence>
<evidence type="ECO:0000256" key="1">
    <source>
        <dbReference type="ARBA" id="ARBA00004442"/>
    </source>
</evidence>
<accession>A0ABT0RPX8</accession>